<organism evidence="2 3">
    <name type="scientific">Cytospora mali</name>
    <name type="common">Apple Valsa canker fungus</name>
    <name type="synonym">Valsa mali</name>
    <dbReference type="NCBI Taxonomy" id="578113"/>
    <lineage>
        <taxon>Eukaryota</taxon>
        <taxon>Fungi</taxon>
        <taxon>Dikarya</taxon>
        <taxon>Ascomycota</taxon>
        <taxon>Pezizomycotina</taxon>
        <taxon>Sordariomycetes</taxon>
        <taxon>Sordariomycetidae</taxon>
        <taxon>Diaporthales</taxon>
        <taxon>Cytosporaceae</taxon>
        <taxon>Cytospora</taxon>
    </lineage>
</organism>
<dbReference type="OrthoDB" id="4966at2759"/>
<dbReference type="AlphaFoldDB" id="A0A194V4J0"/>
<reference evidence="3" key="1">
    <citation type="submission" date="2014-12" db="EMBL/GenBank/DDBJ databases">
        <title>Genome Sequence of Valsa Canker Pathogens Uncovers a Specific Adaption of Colonization on Woody Bark.</title>
        <authorList>
            <person name="Yin Z."/>
            <person name="Liu H."/>
            <person name="Gao X."/>
            <person name="Li Z."/>
            <person name="Song N."/>
            <person name="Ke X."/>
            <person name="Dai Q."/>
            <person name="Wu Y."/>
            <person name="Sun Y."/>
            <person name="Xu J.-R."/>
            <person name="Kang Z.K."/>
            <person name="Wang L."/>
            <person name="Huang L."/>
        </authorList>
    </citation>
    <scope>NUCLEOTIDE SEQUENCE [LARGE SCALE GENOMIC DNA]</scope>
    <source>
        <strain evidence="3">SXYL134</strain>
    </source>
</reference>
<dbReference type="STRING" id="694573.A0A194V4J0"/>
<feature type="compositionally biased region" description="Acidic residues" evidence="1">
    <location>
        <begin position="722"/>
        <end position="741"/>
    </location>
</feature>
<gene>
    <name evidence="2" type="ORF">VP1G_06148</name>
</gene>
<dbReference type="Proteomes" id="UP000078576">
    <property type="component" value="Unassembled WGS sequence"/>
</dbReference>
<feature type="region of interest" description="Disordered" evidence="1">
    <location>
        <begin position="716"/>
        <end position="783"/>
    </location>
</feature>
<protein>
    <submittedName>
        <fullName evidence="2">Uncharacterized protein</fullName>
    </submittedName>
</protein>
<feature type="compositionally biased region" description="Acidic residues" evidence="1">
    <location>
        <begin position="751"/>
        <end position="783"/>
    </location>
</feature>
<dbReference type="EMBL" id="KN714720">
    <property type="protein sequence ID" value="KUI58829.1"/>
    <property type="molecule type" value="Genomic_DNA"/>
</dbReference>
<keyword evidence="3" id="KW-1185">Reference proteome</keyword>
<evidence type="ECO:0000313" key="2">
    <source>
        <dbReference type="EMBL" id="KUI58829.1"/>
    </source>
</evidence>
<evidence type="ECO:0000256" key="1">
    <source>
        <dbReference type="SAM" id="MobiDB-lite"/>
    </source>
</evidence>
<evidence type="ECO:0000313" key="3">
    <source>
        <dbReference type="Proteomes" id="UP000078576"/>
    </source>
</evidence>
<sequence>MASPQPHNGQAVSGDDEMMVQPQVFDLMLQLNQLRRISNRPMSVDEQAQALGKIIERQQAQKRANCETIMAAGEAQFDEAAMEEAVRASKRQRTDSKVDLNDARKMYVYGPEGRPEETNDAVDVLAMDAELLSLSDDFEGEFSEVKLNMADERLSDNEDPTYKPGFNLLESICSHIWLATEVGKHMRPRDIVNLFSVSKTFHDLIEQHWQSTIIAWGEHMAPSSLKIFFWKFYGKYTIQDPTGTTWAAPGPFMNNFPRPAWAAANRAKPCDKNIRMVPGLKYLAMIVERERRVRDILAYLARSGHRLPRTAHKTLKKIWLLMDISTNNLRRAFIRNEVLWRARDLYNAQMFFVKLQLRFNEPAFGPECPTLVETLLGQRSGLTPLWRLFRGKGGHAADPLLEVMQMRVRYYCEDDDAAQHRDEWQDYFGVPAWDLGFGHLEGWGEGHVHLSRPDELVVEEAVRRAIALQDHLLFMVLWGHVDWKNRRNLVPTEDEMYMSDDELPPLTPRQKGPGGILGRCGNVPFEQGNWTPAHALKARWDALTDEEKKALNKADYADAMKMIAWDDEDEGFFDPDVSETPKYHDGGPHEDDCVFEDCGGMCKKCGVLHQDGGGDEMCCDGDSDGDGEDKEWCDIITAPAGLAEAEPAIPAMWDKLTPEQKERIVDAYKEYQAKQRAAGTTAAHDPIKTLYPRDYKISDPTCLALLRKYDVFPHEMFSSGPEEVDEEGEEDEGGDDDDADDKMDLDHFDTDYDEVDDSDGDGDGDYGGDDDDDDDDVDDDDDDEALKALADQEYSDDELYLNVDKYKSYLADAREDAGLFYDDPDEDEEEDEIDGGLAHEEDMDAFDGKVPMKMRDTRYC</sequence>
<proteinExistence type="predicted"/>
<accession>A0A194V4J0</accession>
<name>A0A194V4J0_CYTMA</name>